<dbReference type="RefSeq" id="WP_084661667.1">
    <property type="nucleotide sequence ID" value="NZ_FWWY01000001.1"/>
</dbReference>
<name>A0A1W1WI40_SULTA</name>
<sequence length="273" mass="29492">MKKFGWVLMAGMIAVGTPAGVLAKSLPEPVVMEMVMMLPIQHHLAIYEQWVFSHPPHGVILGILPDATHLRAIGGHIDSKDAHDVIITAPVNSCAVRYQVPWNEHSGAYTLPSYESTGVVVLLVPPSLAMPAVLNPSLAFNGQGRIPLPKMMAASPVFNEYVTSHLMAGSALPLIVEQANNLVSPSSTRFAGHLYPGIGQGFQIAMVLLSATAILMAFSWRKLFGLSSNSWSHDMLAKNASFHQGLVDDFTLQQDITHIPTHKGSHQEGPDKV</sequence>
<accession>A0A1W1WI40</accession>
<proteinExistence type="predicted"/>
<protein>
    <submittedName>
        <fullName evidence="1">Uncharacterized protein</fullName>
    </submittedName>
</protein>
<evidence type="ECO:0000313" key="1">
    <source>
        <dbReference type="EMBL" id="SMC05981.1"/>
    </source>
</evidence>
<gene>
    <name evidence="1" type="ORF">SAMN00768000_2570</name>
</gene>
<reference evidence="2" key="1">
    <citation type="submission" date="2017-04" db="EMBL/GenBank/DDBJ databases">
        <authorList>
            <person name="Varghese N."/>
            <person name="Submissions S."/>
        </authorList>
    </citation>
    <scope>NUCLEOTIDE SEQUENCE [LARGE SCALE GENOMIC DNA]</scope>
    <source>
        <strain evidence="2">DSM 9293</strain>
    </source>
</reference>
<dbReference type="STRING" id="28034.BFX07_12350"/>
<dbReference type="AlphaFoldDB" id="A0A1W1WI40"/>
<dbReference type="OrthoDB" id="9923915at2"/>
<organism evidence="1 2">
    <name type="scientific">Sulfobacillus thermosulfidooxidans (strain DSM 9293 / VKM B-1269 / AT-1)</name>
    <dbReference type="NCBI Taxonomy" id="929705"/>
    <lineage>
        <taxon>Bacteria</taxon>
        <taxon>Bacillati</taxon>
        <taxon>Bacillota</taxon>
        <taxon>Clostridia</taxon>
        <taxon>Eubacteriales</taxon>
        <taxon>Clostridiales Family XVII. Incertae Sedis</taxon>
        <taxon>Sulfobacillus</taxon>
    </lineage>
</organism>
<dbReference type="Proteomes" id="UP000192660">
    <property type="component" value="Unassembled WGS sequence"/>
</dbReference>
<evidence type="ECO:0000313" key="2">
    <source>
        <dbReference type="Proteomes" id="UP000192660"/>
    </source>
</evidence>
<keyword evidence="2" id="KW-1185">Reference proteome</keyword>
<dbReference type="EMBL" id="FWWY01000001">
    <property type="protein sequence ID" value="SMC05981.1"/>
    <property type="molecule type" value="Genomic_DNA"/>
</dbReference>